<sequence>MDPMREREETEDVLQQFIDAEVNDFWLPISKAASERPTIRIDWDEFQRYQRFDCVYNPEVANNTITLSFADDEAARSFLETVCVVYDDAYSATEWRRVEVIDHQSLLVVNTASQDVEYRVACLTTYQPPSTMTFQVFLHWPHIDLDIQRKDQGDGRVMTVEFGHVSMPNYISDLNDQPFKDTNKTARCVKSNLVTGSYTICFPIDSRIQDAVPEGISHILYNLTGWSMQFFASDVQLLKGTSLIDTNYGKSDVMIWQKVPPETATDHREVKIAFRHREEGAKYRWRCGTVDVSPVSKKLTFELSRAKFTMTQKSHGNFLDTTTMTAVDENKARPLSHGSTELELRFNAETDVTALFKVFKELQTVSRVDSVARTETRDTGIS</sequence>
<proteinExistence type="predicted"/>
<dbReference type="EMBL" id="SWKU01000031">
    <property type="protein sequence ID" value="KAF2995675.1"/>
    <property type="molecule type" value="Genomic_DNA"/>
</dbReference>
<dbReference type="Proteomes" id="UP000801428">
    <property type="component" value="Unassembled WGS sequence"/>
</dbReference>
<keyword evidence="2" id="KW-1185">Reference proteome</keyword>
<evidence type="ECO:0000313" key="2">
    <source>
        <dbReference type="Proteomes" id="UP000801428"/>
    </source>
</evidence>
<organism evidence="1 2">
    <name type="scientific">Curvularia kusanoi</name>
    <name type="common">Cochliobolus kusanoi</name>
    <dbReference type="NCBI Taxonomy" id="90978"/>
    <lineage>
        <taxon>Eukaryota</taxon>
        <taxon>Fungi</taxon>
        <taxon>Dikarya</taxon>
        <taxon>Ascomycota</taxon>
        <taxon>Pezizomycotina</taxon>
        <taxon>Dothideomycetes</taxon>
        <taxon>Pleosporomycetidae</taxon>
        <taxon>Pleosporales</taxon>
        <taxon>Pleosporineae</taxon>
        <taxon>Pleosporaceae</taxon>
        <taxon>Curvularia</taxon>
    </lineage>
</organism>
<comment type="caution">
    <text evidence="1">The sequence shown here is derived from an EMBL/GenBank/DDBJ whole genome shotgun (WGS) entry which is preliminary data.</text>
</comment>
<protein>
    <submittedName>
        <fullName evidence="1">Uncharacterized protein</fullName>
    </submittedName>
</protein>
<accession>A0A9P4T5R1</accession>
<gene>
    <name evidence="1" type="ORF">E8E13_002585</name>
</gene>
<dbReference type="OrthoDB" id="4062651at2759"/>
<evidence type="ECO:0000313" key="1">
    <source>
        <dbReference type="EMBL" id="KAF2995675.1"/>
    </source>
</evidence>
<reference evidence="1" key="1">
    <citation type="submission" date="2019-04" db="EMBL/GenBank/DDBJ databases">
        <title>Sequencing of skin fungus with MAO and IRED activity.</title>
        <authorList>
            <person name="Marsaioli A.J."/>
            <person name="Bonatto J.M.C."/>
            <person name="Reis Junior O."/>
        </authorList>
    </citation>
    <scope>NUCLEOTIDE SEQUENCE</scope>
    <source>
        <strain evidence="1">30M1</strain>
    </source>
</reference>
<dbReference type="AlphaFoldDB" id="A0A9P4T5R1"/>
<name>A0A9P4T5R1_CURKU</name>